<proteinExistence type="predicted"/>
<evidence type="ECO:0000313" key="3">
    <source>
        <dbReference type="Proteomes" id="UP000007813"/>
    </source>
</evidence>
<evidence type="ECO:0000313" key="2">
    <source>
        <dbReference type="EMBL" id="EJN58524.1"/>
    </source>
</evidence>
<feature type="region of interest" description="Disordered" evidence="1">
    <location>
        <begin position="24"/>
        <end position="44"/>
    </location>
</feature>
<comment type="caution">
    <text evidence="2">The sequence shown here is derived from an EMBL/GenBank/DDBJ whole genome shotgun (WGS) entry which is preliminary data.</text>
</comment>
<accession>J3JEN8</accession>
<evidence type="ECO:0000256" key="1">
    <source>
        <dbReference type="SAM" id="MobiDB-lite"/>
    </source>
</evidence>
<organism evidence="2 3">
    <name type="scientific">Halogranum salarium B-1</name>
    <dbReference type="NCBI Taxonomy" id="1210908"/>
    <lineage>
        <taxon>Archaea</taxon>
        <taxon>Methanobacteriati</taxon>
        <taxon>Methanobacteriota</taxon>
        <taxon>Stenosarchaea group</taxon>
        <taxon>Halobacteria</taxon>
        <taxon>Halobacteriales</taxon>
        <taxon>Haloferacaceae</taxon>
    </lineage>
</organism>
<dbReference type="Proteomes" id="UP000007813">
    <property type="component" value="Unassembled WGS sequence"/>
</dbReference>
<gene>
    <name evidence="2" type="ORF">HSB1_30020</name>
</gene>
<protein>
    <submittedName>
        <fullName evidence="2">Uncharacterized protein</fullName>
    </submittedName>
</protein>
<reference evidence="2 3" key="1">
    <citation type="journal article" date="2012" name="J. Bacteriol.">
        <title>Draft Genome Sequence of the Extremely Halophilic Archaeon Halogranum salarium B-1T.</title>
        <authorList>
            <person name="Kim K.K."/>
            <person name="Lee K.C."/>
            <person name="Lee J.S."/>
        </authorList>
    </citation>
    <scope>NUCLEOTIDE SEQUENCE [LARGE SCALE GENOMIC DNA]</scope>
    <source>
        <strain evidence="2 3">B-1</strain>
    </source>
</reference>
<dbReference type="AlphaFoldDB" id="J3JEN8"/>
<feature type="compositionally biased region" description="Basic and acidic residues" evidence="1">
    <location>
        <begin position="30"/>
        <end position="44"/>
    </location>
</feature>
<dbReference type="EMBL" id="ALJD01000008">
    <property type="protein sequence ID" value="EJN58524.1"/>
    <property type="molecule type" value="Genomic_DNA"/>
</dbReference>
<sequence>MDRIQFLSDFGAFAARIMQRTTAVYPSPDSSRDMSRLEQPEVMA</sequence>
<name>J3JEN8_9EURY</name>